<feature type="transmembrane region" description="Helical" evidence="6">
    <location>
        <begin position="40"/>
        <end position="70"/>
    </location>
</feature>
<dbReference type="PANTHER" id="PTHR34820">
    <property type="entry name" value="INNER MEMBRANE PROTEIN YEBZ"/>
    <property type="match status" value="1"/>
</dbReference>
<keyword evidence="2" id="KW-1003">Cell membrane</keyword>
<feature type="transmembrane region" description="Helical" evidence="6">
    <location>
        <begin position="120"/>
        <end position="144"/>
    </location>
</feature>
<feature type="transmembrane region" description="Helical" evidence="6">
    <location>
        <begin position="225"/>
        <end position="246"/>
    </location>
</feature>
<keyword evidence="5 6" id="KW-0472">Membrane</keyword>
<dbReference type="EMBL" id="CZQE01000102">
    <property type="protein sequence ID" value="CUS43979.1"/>
    <property type="molecule type" value="Genomic_DNA"/>
</dbReference>
<proteinExistence type="predicted"/>
<dbReference type="NCBIfam" id="NF033808">
    <property type="entry name" value="copper_CopD"/>
    <property type="match status" value="1"/>
</dbReference>
<gene>
    <name evidence="8" type="ORF">MGWOODY_Smn2508</name>
</gene>
<feature type="transmembrane region" description="Helical" evidence="6">
    <location>
        <begin position="12"/>
        <end position="28"/>
    </location>
</feature>
<dbReference type="GO" id="GO:0005886">
    <property type="term" value="C:plasma membrane"/>
    <property type="evidence" value="ECO:0007669"/>
    <property type="project" value="UniProtKB-SubCell"/>
</dbReference>
<dbReference type="InterPro" id="IPR047689">
    <property type="entry name" value="CopD"/>
</dbReference>
<dbReference type="PANTHER" id="PTHR34820:SF4">
    <property type="entry name" value="INNER MEMBRANE PROTEIN YEBZ"/>
    <property type="match status" value="1"/>
</dbReference>
<evidence type="ECO:0000256" key="4">
    <source>
        <dbReference type="ARBA" id="ARBA00022989"/>
    </source>
</evidence>
<evidence type="ECO:0000259" key="7">
    <source>
        <dbReference type="Pfam" id="PF05425"/>
    </source>
</evidence>
<feature type="transmembrane region" description="Helical" evidence="6">
    <location>
        <begin position="190"/>
        <end position="213"/>
    </location>
</feature>
<dbReference type="InterPro" id="IPR008457">
    <property type="entry name" value="Cu-R_CopD_dom"/>
</dbReference>
<evidence type="ECO:0000256" key="1">
    <source>
        <dbReference type="ARBA" id="ARBA00004651"/>
    </source>
</evidence>
<evidence type="ECO:0000256" key="3">
    <source>
        <dbReference type="ARBA" id="ARBA00022692"/>
    </source>
</evidence>
<dbReference type="AlphaFoldDB" id="A0A160TKV6"/>
<evidence type="ECO:0000256" key="2">
    <source>
        <dbReference type="ARBA" id="ARBA00022475"/>
    </source>
</evidence>
<dbReference type="GO" id="GO:0006825">
    <property type="term" value="P:copper ion transport"/>
    <property type="evidence" value="ECO:0007669"/>
    <property type="project" value="InterPro"/>
</dbReference>
<organism evidence="8">
    <name type="scientific">hydrothermal vent metagenome</name>
    <dbReference type="NCBI Taxonomy" id="652676"/>
    <lineage>
        <taxon>unclassified sequences</taxon>
        <taxon>metagenomes</taxon>
        <taxon>ecological metagenomes</taxon>
    </lineage>
</organism>
<keyword evidence="4 6" id="KW-1133">Transmembrane helix</keyword>
<feature type="transmembrane region" description="Helical" evidence="6">
    <location>
        <begin position="150"/>
        <end position="170"/>
    </location>
</feature>
<feature type="domain" description="Copper resistance protein D" evidence="7">
    <location>
        <begin position="186"/>
        <end position="292"/>
    </location>
</feature>
<dbReference type="InterPro" id="IPR032694">
    <property type="entry name" value="CopC/D"/>
</dbReference>
<name>A0A160TKV6_9ZZZZ</name>
<dbReference type="Pfam" id="PF05425">
    <property type="entry name" value="CopD"/>
    <property type="match status" value="1"/>
</dbReference>
<evidence type="ECO:0000256" key="6">
    <source>
        <dbReference type="SAM" id="Phobius"/>
    </source>
</evidence>
<evidence type="ECO:0000313" key="8">
    <source>
        <dbReference type="EMBL" id="CUS43979.1"/>
    </source>
</evidence>
<protein>
    <submittedName>
        <fullName evidence="8">Copper resistance protein D</fullName>
    </submittedName>
</protein>
<sequence>MSGWVQIGLRFGLYADLMLLFGLAVYPLHAAHMSLRLRPYWMFAVLAGLGLVLSAAAFVAMTAEMAGVAITGLDRETLRFVLVDTAPGGAFLLRMAALAILLVLALAVRSGAACWPVAAMAAFALATLAWTGHAAVAEGVWGAIHRLSDAVHLMAAAAWVGALAMLLGMLASPFDGEAAVADARLALDRFAVAGSVLVALIVATGAINIGMIVGPAALLLLPDTAYGRLLIAKLLLFAAMLAFAGANRWRLVPKFAAAQSPPDIGKAARALRTSILLEAGAATIILALVAWLGTLAPPSAT</sequence>
<keyword evidence="3 6" id="KW-0812">Transmembrane</keyword>
<comment type="subcellular location">
    <subcellularLocation>
        <location evidence="1">Cell membrane</location>
        <topology evidence="1">Multi-pass membrane protein</topology>
    </subcellularLocation>
</comment>
<evidence type="ECO:0000256" key="5">
    <source>
        <dbReference type="ARBA" id="ARBA00023136"/>
    </source>
</evidence>
<feature type="transmembrane region" description="Helical" evidence="6">
    <location>
        <begin position="275"/>
        <end position="296"/>
    </location>
</feature>
<reference evidence="8" key="1">
    <citation type="submission" date="2015-10" db="EMBL/GenBank/DDBJ databases">
        <authorList>
            <person name="Gilbert D.G."/>
        </authorList>
    </citation>
    <scope>NUCLEOTIDE SEQUENCE</scope>
</reference>
<accession>A0A160TKV6</accession>
<feature type="transmembrane region" description="Helical" evidence="6">
    <location>
        <begin position="90"/>
        <end position="108"/>
    </location>
</feature>